<organism evidence="1">
    <name type="scientific">viral metagenome</name>
    <dbReference type="NCBI Taxonomy" id="1070528"/>
    <lineage>
        <taxon>unclassified sequences</taxon>
        <taxon>metagenomes</taxon>
        <taxon>organismal metagenomes</taxon>
    </lineage>
</organism>
<accession>A0A6M3LLI2</accession>
<protein>
    <submittedName>
        <fullName evidence="1">Uncharacterized protein</fullName>
    </submittedName>
</protein>
<name>A0A6M3LLI2_9ZZZZ</name>
<reference evidence="1" key="1">
    <citation type="submission" date="2020-03" db="EMBL/GenBank/DDBJ databases">
        <title>The deep terrestrial virosphere.</title>
        <authorList>
            <person name="Holmfeldt K."/>
            <person name="Nilsson E."/>
            <person name="Simone D."/>
            <person name="Lopez-Fernandez M."/>
            <person name="Wu X."/>
            <person name="de Brujin I."/>
            <person name="Lundin D."/>
            <person name="Andersson A."/>
            <person name="Bertilsson S."/>
            <person name="Dopson M."/>
        </authorList>
    </citation>
    <scope>NUCLEOTIDE SEQUENCE</scope>
    <source>
        <strain evidence="1">MM415B04876</strain>
    </source>
</reference>
<dbReference type="EMBL" id="MT143382">
    <property type="protein sequence ID" value="QJA96247.1"/>
    <property type="molecule type" value="Genomic_DNA"/>
</dbReference>
<dbReference type="AlphaFoldDB" id="A0A6M3LLI2"/>
<sequence length="57" mass="6359">MKKRTCQCGNQFVPRDDEHEMCKSCESELVHDANVTMFGDDADCLEHAGLDGEIGNQ</sequence>
<gene>
    <name evidence="1" type="ORF">MM415B04876_0010</name>
</gene>
<evidence type="ECO:0000313" key="1">
    <source>
        <dbReference type="EMBL" id="QJA96247.1"/>
    </source>
</evidence>
<proteinExistence type="predicted"/>